<evidence type="ECO:0000256" key="1">
    <source>
        <dbReference type="SAM" id="MobiDB-lite"/>
    </source>
</evidence>
<keyword evidence="2" id="KW-0732">Signal</keyword>
<dbReference type="Gene3D" id="2.60.40.1120">
    <property type="entry name" value="Carboxypeptidase-like, regulatory domain"/>
    <property type="match status" value="1"/>
</dbReference>
<keyword evidence="5" id="KW-1185">Reference proteome</keyword>
<evidence type="ECO:0000313" key="5">
    <source>
        <dbReference type="Proteomes" id="UP000663505"/>
    </source>
</evidence>
<dbReference type="InterPro" id="IPR017853">
    <property type="entry name" value="GH"/>
</dbReference>
<feature type="signal peptide" evidence="2">
    <location>
        <begin position="1"/>
        <end position="25"/>
    </location>
</feature>
<dbReference type="InterPro" id="IPR008964">
    <property type="entry name" value="Invasin/intimin_cell_adhesion"/>
</dbReference>
<feature type="compositionally biased region" description="Gly residues" evidence="1">
    <location>
        <begin position="1001"/>
        <end position="1021"/>
    </location>
</feature>
<dbReference type="InterPro" id="IPR013783">
    <property type="entry name" value="Ig-like_fold"/>
</dbReference>
<dbReference type="Gene3D" id="2.60.40.10">
    <property type="entry name" value="Immunoglobulins"/>
    <property type="match status" value="2"/>
</dbReference>
<reference evidence="4 5" key="1">
    <citation type="submission" date="2021-02" db="EMBL/GenBank/DDBJ databases">
        <title>Alicyclobacillus curvatus sp. nov. and Alicyclobacillus mengziensis sp. nov., two acidophilic bacteria isolated from acid mine drainage.</title>
        <authorList>
            <person name="Huang Y."/>
        </authorList>
    </citation>
    <scope>NUCLEOTIDE SEQUENCE [LARGE SCALE GENOMIC DNA]</scope>
    <source>
        <strain evidence="4 5">S30H14</strain>
    </source>
</reference>
<dbReference type="KEGG" id="afx:JZ786_23605"/>
<dbReference type="PROSITE" id="PS51272">
    <property type="entry name" value="SLH"/>
    <property type="match status" value="1"/>
</dbReference>
<feature type="region of interest" description="Disordered" evidence="1">
    <location>
        <begin position="962"/>
        <end position="1053"/>
    </location>
</feature>
<dbReference type="Pfam" id="PF00395">
    <property type="entry name" value="SLH"/>
    <property type="match status" value="2"/>
</dbReference>
<dbReference type="InterPro" id="IPR001119">
    <property type="entry name" value="SLH_dom"/>
</dbReference>
<dbReference type="RefSeq" id="WP_206656689.1">
    <property type="nucleotide sequence ID" value="NZ_CP071182.1"/>
</dbReference>
<name>A0A9X7VYB1_9BACL</name>
<evidence type="ECO:0000259" key="3">
    <source>
        <dbReference type="PROSITE" id="PS51272"/>
    </source>
</evidence>
<evidence type="ECO:0000313" key="4">
    <source>
        <dbReference type="EMBL" id="QSO47336.1"/>
    </source>
</evidence>
<accession>A0A9X7VYB1</accession>
<dbReference type="Proteomes" id="UP000663505">
    <property type="component" value="Chromosome"/>
</dbReference>
<dbReference type="SUPFAM" id="SSF49373">
    <property type="entry name" value="Invasin/intimin cell-adhesion fragments"/>
    <property type="match status" value="1"/>
</dbReference>
<protein>
    <submittedName>
        <fullName evidence="4">S-layer homology domain-containing protein</fullName>
    </submittedName>
</protein>
<dbReference type="PROSITE" id="PS50194">
    <property type="entry name" value="FILAMIN_REPEAT"/>
    <property type="match status" value="1"/>
</dbReference>
<feature type="chain" id="PRO_5040999607" evidence="2">
    <location>
        <begin position="26"/>
        <end position="1053"/>
    </location>
</feature>
<proteinExistence type="predicted"/>
<dbReference type="EMBL" id="CP071182">
    <property type="protein sequence ID" value="QSO47336.1"/>
    <property type="molecule type" value="Genomic_DNA"/>
</dbReference>
<dbReference type="SUPFAM" id="SSF51445">
    <property type="entry name" value="(Trans)glycosidases"/>
    <property type="match status" value="1"/>
</dbReference>
<sequence>MRSPRRKRAWAALMTAGLFGLVAQASVLQATVVQAATTTPGPASAAMSREQLAAALVGTFHLTPESKGPLFRDVPPVGPMHTAIETVTGDYLMAGTSDFVFQPNAPATRLQLAEALVNQLGLKDTVQYLTKQPPVNDASQIPTADWGYVNAALQLKLLSTDSSGNFNPNGRVTPELYAAATAVAKATTPAQVSSVANQVANAEWLGFPYWENASTNVNVGTQIQQIDYQVEHGELVLPGLATLSASAGTLGANGSYTAPNQPGLATVTAKADGTSISQSLTFKVYEPKSLQMNSNTPTVVTAGTKVNVVGDVMSPNPSNLATNAVDKADSGRALTLTVTDASGNTTDTLTATDSSGQASFAWTPQTAGQYTLSLSGSGFATVTQTVQVEAAALASASVSLSQSSLGYGQSAQVKLSLKPTGKTALPAQIPITVRAAGSGTVNNATTMVNTSQAEQPGGVVIGSLVGGATPGSTTVSVANVGNVFPAETASASVVSLGSISVSVPSTAQTAGSTVTVSAQLTLANGQPAPAGISVGFTPTAPDGETGLLATRSEYNTAYATTNGQGIATVNLADQFMAGTYQLSVTANGYTSGASTYQVSPGPAVKLDAVVAPSPFIYAGKSANLNVSAVDKYGNIVPGVSVPVHVTFKGKDGRLQMFNKQVAGEGTVGTVTAGQTAGTDEIMVSSPTFPGQQVNLPVKVYTNPNQLLQGKGAWATYGVYAAMGPQGMINAMKAQGVTHLYLETAATGAGFYGQLPFDQIVDLAHQNGIAVITWSYAALWNVAADEADAKAALTYKSKMGSMTDGYTGDFEENLNASTMQQYSGFIRNVIGPNEPYVATIYPPQDGFGTPMSTLAQYANAFAPMDYWHGTESDYTYSQVYNYVADSINQIKAAAPGVPIEVIAQTYDMWSYSAQGVYSPTGVEEEAAMQAATDGGAASISFYDLQTMTPAEATVVSDVPYPVTGAPATTPPGTPGAGQPVAGQGSAGDPGLGQAPGLRQPGPGKGPGFGQGLGQGPDQGPGQGIRNQLRQPTLPSPQHPIHSGQLPPGFPTQGN</sequence>
<feature type="domain" description="SLH" evidence="3">
    <location>
        <begin position="67"/>
        <end position="130"/>
    </location>
</feature>
<organism evidence="4 5">
    <name type="scientific">Alicyclobacillus mengziensis</name>
    <dbReference type="NCBI Taxonomy" id="2931921"/>
    <lineage>
        <taxon>Bacteria</taxon>
        <taxon>Bacillati</taxon>
        <taxon>Bacillota</taxon>
        <taxon>Bacilli</taxon>
        <taxon>Bacillales</taxon>
        <taxon>Alicyclobacillaceae</taxon>
        <taxon>Alicyclobacillus</taxon>
    </lineage>
</organism>
<dbReference type="AlphaFoldDB" id="A0A9X7VYB1"/>
<dbReference type="InterPro" id="IPR017868">
    <property type="entry name" value="Filamin/ABP280_repeat-like"/>
</dbReference>
<gene>
    <name evidence="4" type="ORF">JZ786_23605</name>
</gene>
<evidence type="ECO:0000256" key="2">
    <source>
        <dbReference type="SAM" id="SignalP"/>
    </source>
</evidence>